<dbReference type="GO" id="GO:0015421">
    <property type="term" value="F:ABC-type oligopeptide transporter activity"/>
    <property type="evidence" value="ECO:0007669"/>
    <property type="project" value="TreeGrafter"/>
</dbReference>
<evidence type="ECO:0000256" key="3">
    <source>
        <dbReference type="ARBA" id="ARBA00022475"/>
    </source>
</evidence>
<keyword evidence="8 9" id="KW-0472">Membrane</keyword>
<dbReference type="InterPro" id="IPR017871">
    <property type="entry name" value="ABC_transporter-like_CS"/>
</dbReference>
<evidence type="ECO:0000256" key="5">
    <source>
        <dbReference type="ARBA" id="ARBA00022741"/>
    </source>
</evidence>
<evidence type="ECO:0000256" key="7">
    <source>
        <dbReference type="ARBA" id="ARBA00022989"/>
    </source>
</evidence>
<keyword evidence="5" id="KW-0547">Nucleotide-binding</keyword>
<evidence type="ECO:0000256" key="9">
    <source>
        <dbReference type="SAM" id="Phobius"/>
    </source>
</evidence>
<keyword evidence="7 9" id="KW-1133">Transmembrane helix</keyword>
<evidence type="ECO:0000259" key="11">
    <source>
        <dbReference type="PROSITE" id="PS50929"/>
    </source>
</evidence>
<evidence type="ECO:0000256" key="8">
    <source>
        <dbReference type="ARBA" id="ARBA00023136"/>
    </source>
</evidence>
<feature type="transmembrane region" description="Helical" evidence="9">
    <location>
        <begin position="249"/>
        <end position="272"/>
    </location>
</feature>
<dbReference type="Pfam" id="PF00005">
    <property type="entry name" value="ABC_tran"/>
    <property type="match status" value="1"/>
</dbReference>
<evidence type="ECO:0000256" key="4">
    <source>
        <dbReference type="ARBA" id="ARBA00022692"/>
    </source>
</evidence>
<gene>
    <name evidence="12" type="ORF">IAC42_02790</name>
</gene>
<dbReference type="InterPro" id="IPR003593">
    <property type="entry name" value="AAA+_ATPase"/>
</dbReference>
<dbReference type="PROSITE" id="PS50929">
    <property type="entry name" value="ABC_TM1F"/>
    <property type="match status" value="1"/>
</dbReference>
<feature type="domain" description="ABC transmembrane type-1" evidence="11">
    <location>
        <begin position="19"/>
        <end position="301"/>
    </location>
</feature>
<dbReference type="InterPro" id="IPR039421">
    <property type="entry name" value="Type_1_exporter"/>
</dbReference>
<dbReference type="InterPro" id="IPR003439">
    <property type="entry name" value="ABC_transporter-like_ATP-bd"/>
</dbReference>
<feature type="transmembrane region" description="Helical" evidence="9">
    <location>
        <begin position="158"/>
        <end position="177"/>
    </location>
</feature>
<dbReference type="AlphaFoldDB" id="A0A9D9E9E4"/>
<comment type="caution">
    <text evidence="12">The sequence shown here is derived from an EMBL/GenBank/DDBJ whole genome shotgun (WGS) entry which is preliminary data.</text>
</comment>
<keyword evidence="2" id="KW-0813">Transport</keyword>
<comment type="subcellular location">
    <subcellularLocation>
        <location evidence="1">Cell membrane</location>
        <topology evidence="1">Multi-pass membrane protein</topology>
    </subcellularLocation>
</comment>
<dbReference type="InterPro" id="IPR027417">
    <property type="entry name" value="P-loop_NTPase"/>
</dbReference>
<dbReference type="GO" id="GO:0005886">
    <property type="term" value="C:plasma membrane"/>
    <property type="evidence" value="ECO:0007669"/>
    <property type="project" value="UniProtKB-SubCell"/>
</dbReference>
<evidence type="ECO:0000313" key="13">
    <source>
        <dbReference type="Proteomes" id="UP000823633"/>
    </source>
</evidence>
<feature type="transmembrane region" description="Helical" evidence="9">
    <location>
        <begin position="278"/>
        <end position="299"/>
    </location>
</feature>
<dbReference type="Gene3D" id="3.40.50.300">
    <property type="entry name" value="P-loop containing nucleotide triphosphate hydrolases"/>
    <property type="match status" value="1"/>
</dbReference>
<name>A0A9D9E9E4_9SPIR</name>
<dbReference type="PANTHER" id="PTHR43394">
    <property type="entry name" value="ATP-DEPENDENT PERMEASE MDL1, MITOCHONDRIAL"/>
    <property type="match status" value="1"/>
</dbReference>
<feature type="transmembrane region" description="Helical" evidence="9">
    <location>
        <begin position="18"/>
        <end position="39"/>
    </location>
</feature>
<dbReference type="FunFam" id="3.40.50.300:FF:000221">
    <property type="entry name" value="Multidrug ABC transporter ATP-binding protein"/>
    <property type="match status" value="1"/>
</dbReference>
<reference evidence="12" key="2">
    <citation type="journal article" date="2021" name="PeerJ">
        <title>Extensive microbial diversity within the chicken gut microbiome revealed by metagenomics and culture.</title>
        <authorList>
            <person name="Gilroy R."/>
            <person name="Ravi A."/>
            <person name="Getino M."/>
            <person name="Pursley I."/>
            <person name="Horton D.L."/>
            <person name="Alikhan N.F."/>
            <person name="Baker D."/>
            <person name="Gharbi K."/>
            <person name="Hall N."/>
            <person name="Watson M."/>
            <person name="Adriaenssens E.M."/>
            <person name="Foster-Nyarko E."/>
            <person name="Jarju S."/>
            <person name="Secka A."/>
            <person name="Antonio M."/>
            <person name="Oren A."/>
            <person name="Chaudhuri R.R."/>
            <person name="La Ragione R."/>
            <person name="Hildebrand F."/>
            <person name="Pallen M.J."/>
        </authorList>
    </citation>
    <scope>NUCLEOTIDE SEQUENCE</scope>
    <source>
        <strain evidence="12">11167</strain>
    </source>
</reference>
<accession>A0A9D9E9E4</accession>
<keyword evidence="3" id="KW-1003">Cell membrane</keyword>
<dbReference type="InterPro" id="IPR011527">
    <property type="entry name" value="ABC1_TM_dom"/>
</dbReference>
<feature type="transmembrane region" description="Helical" evidence="9">
    <location>
        <begin position="136"/>
        <end position="152"/>
    </location>
</feature>
<sequence>MADLRKLLGMLGPYRRDLVLACLLIIVETSFELIIPTMMASLIDIGVANGDVGYMLHKGGQMALCAILALATGLAYARFAARAAYGWGAGIREAEYSSLQNYAFSNIDKYETSSLVTRMTSDVTVMQNTINNGLRPLVRAPVMLILGIVFSFSMNAQLALVFIILTPILGFVLFSIVRRVAPMYSILQKTVDGLNSVVEENLRAIRTVKAFVRGTFEEEKFDEVNDGLRSTATKTNATAVLNMPVFQTVMYFCVVCIMFFGGSMILLGRLQVGELTGFLSYVMQVLNSMMMLSNVFLLLTRSLASASRIAAVLDEEPALKERKDPVMEVASSDVVFDHVSFKYSQDAKEETLEDITLTMPAGSTIGILGGTGSGKSSLVQLIDRLYDVDKGAVRIGGVDVRDYSLSVLRDAVGMVLQKNLLFSGSVRDNLRWGAEEASDDEIWAACGIAGAAEFLRRFPQGLDTELGQGGVNVSGGQKQRLCIARALLKKPRILIFDDSTSAVDTATEKEIRDSLKKLEGVTKIFIAQRISSVMEAQRIFILDNGRLVDSGTHDELLRTSRIYQEIYESQIKGGSL</sequence>
<keyword evidence="6 12" id="KW-0067">ATP-binding</keyword>
<reference evidence="12" key="1">
    <citation type="submission" date="2020-10" db="EMBL/GenBank/DDBJ databases">
        <authorList>
            <person name="Gilroy R."/>
        </authorList>
    </citation>
    <scope>NUCLEOTIDE SEQUENCE</scope>
    <source>
        <strain evidence="12">11167</strain>
    </source>
</reference>
<dbReference type="SUPFAM" id="SSF52540">
    <property type="entry name" value="P-loop containing nucleoside triphosphate hydrolases"/>
    <property type="match status" value="1"/>
</dbReference>
<protein>
    <submittedName>
        <fullName evidence="12">ABC transporter ATP-binding protein</fullName>
    </submittedName>
</protein>
<dbReference type="PROSITE" id="PS00211">
    <property type="entry name" value="ABC_TRANSPORTER_1"/>
    <property type="match status" value="1"/>
</dbReference>
<evidence type="ECO:0000256" key="2">
    <source>
        <dbReference type="ARBA" id="ARBA00022448"/>
    </source>
</evidence>
<dbReference type="GO" id="GO:0005524">
    <property type="term" value="F:ATP binding"/>
    <property type="evidence" value="ECO:0007669"/>
    <property type="project" value="UniProtKB-KW"/>
</dbReference>
<dbReference type="SUPFAM" id="SSF90123">
    <property type="entry name" value="ABC transporter transmembrane region"/>
    <property type="match status" value="1"/>
</dbReference>
<dbReference type="SMART" id="SM00382">
    <property type="entry name" value="AAA"/>
    <property type="match status" value="1"/>
</dbReference>
<dbReference type="PANTHER" id="PTHR43394:SF1">
    <property type="entry name" value="ATP-BINDING CASSETTE SUB-FAMILY B MEMBER 10, MITOCHONDRIAL"/>
    <property type="match status" value="1"/>
</dbReference>
<evidence type="ECO:0000259" key="10">
    <source>
        <dbReference type="PROSITE" id="PS50893"/>
    </source>
</evidence>
<dbReference type="PROSITE" id="PS50893">
    <property type="entry name" value="ABC_TRANSPORTER_2"/>
    <property type="match status" value="1"/>
</dbReference>
<proteinExistence type="predicted"/>
<feature type="transmembrane region" description="Helical" evidence="9">
    <location>
        <begin position="59"/>
        <end position="77"/>
    </location>
</feature>
<evidence type="ECO:0000256" key="6">
    <source>
        <dbReference type="ARBA" id="ARBA00022840"/>
    </source>
</evidence>
<dbReference type="InterPro" id="IPR036640">
    <property type="entry name" value="ABC1_TM_sf"/>
</dbReference>
<dbReference type="CDD" id="cd18548">
    <property type="entry name" value="ABC_6TM_Tm287_like"/>
    <property type="match status" value="1"/>
</dbReference>
<dbReference type="GO" id="GO:0016887">
    <property type="term" value="F:ATP hydrolysis activity"/>
    <property type="evidence" value="ECO:0007669"/>
    <property type="project" value="InterPro"/>
</dbReference>
<dbReference type="Gene3D" id="1.20.1560.10">
    <property type="entry name" value="ABC transporter type 1, transmembrane domain"/>
    <property type="match status" value="1"/>
</dbReference>
<evidence type="ECO:0000256" key="1">
    <source>
        <dbReference type="ARBA" id="ARBA00004651"/>
    </source>
</evidence>
<feature type="domain" description="ABC transporter" evidence="10">
    <location>
        <begin position="334"/>
        <end position="569"/>
    </location>
</feature>
<dbReference type="Proteomes" id="UP000823633">
    <property type="component" value="Unassembled WGS sequence"/>
</dbReference>
<dbReference type="EMBL" id="JADIMU010000017">
    <property type="protein sequence ID" value="MBO8442675.1"/>
    <property type="molecule type" value="Genomic_DNA"/>
</dbReference>
<dbReference type="Pfam" id="PF00664">
    <property type="entry name" value="ABC_membrane"/>
    <property type="match status" value="1"/>
</dbReference>
<evidence type="ECO:0000313" key="12">
    <source>
        <dbReference type="EMBL" id="MBO8442675.1"/>
    </source>
</evidence>
<keyword evidence="4 9" id="KW-0812">Transmembrane</keyword>
<organism evidence="12 13">
    <name type="scientific">Candidatus Aphodenecus pullistercoris</name>
    <dbReference type="NCBI Taxonomy" id="2840669"/>
    <lineage>
        <taxon>Bacteria</taxon>
        <taxon>Pseudomonadati</taxon>
        <taxon>Spirochaetota</taxon>
        <taxon>Spirochaetia</taxon>
        <taxon>Spirochaetales</taxon>
        <taxon>Candidatus Aphodenecus</taxon>
    </lineage>
</organism>